<dbReference type="Pfam" id="PF13673">
    <property type="entry name" value="Acetyltransf_10"/>
    <property type="match status" value="1"/>
</dbReference>
<accession>A0A263CW95</accession>
<evidence type="ECO:0000313" key="3">
    <source>
        <dbReference type="Proteomes" id="UP000242444"/>
    </source>
</evidence>
<organism evidence="2 3">
    <name type="scientific">Amycolatopsis antarctica</name>
    <dbReference type="NCBI Taxonomy" id="1854586"/>
    <lineage>
        <taxon>Bacteria</taxon>
        <taxon>Bacillati</taxon>
        <taxon>Actinomycetota</taxon>
        <taxon>Actinomycetes</taxon>
        <taxon>Pseudonocardiales</taxon>
        <taxon>Pseudonocardiaceae</taxon>
        <taxon>Amycolatopsis</taxon>
    </lineage>
</organism>
<sequence length="163" mass="17818">MNTRNDSPEVAEAAGDELTAAPLYEILRLRVDVFVVEQECPYPEIDGRDLSPDTRHFWVRGRDGVDGYLRVLAGQEGVRRVGRVCTSGGARGSGLGAHLMRAAMAHIGDRESVLDSQVYATGFYARFGYRTEGEEYLEDGIPHVVMRRPAGSPVSEPGPAPSR</sequence>
<keyword evidence="3" id="KW-1185">Reference proteome</keyword>
<dbReference type="InterPro" id="IPR016181">
    <property type="entry name" value="Acyl_CoA_acyltransferase"/>
</dbReference>
<dbReference type="GO" id="GO:0016747">
    <property type="term" value="F:acyltransferase activity, transferring groups other than amino-acyl groups"/>
    <property type="evidence" value="ECO:0007669"/>
    <property type="project" value="InterPro"/>
</dbReference>
<dbReference type="Gene3D" id="3.40.630.30">
    <property type="match status" value="1"/>
</dbReference>
<evidence type="ECO:0000313" key="2">
    <source>
        <dbReference type="EMBL" id="OZM70239.1"/>
    </source>
</evidence>
<reference evidence="2 3" key="1">
    <citation type="submission" date="2017-07" db="EMBL/GenBank/DDBJ databases">
        <title>Amycolatopsis antarcticus sp. nov., isolated from the surface of an Antarcticus brown macroalga.</title>
        <authorList>
            <person name="Wang J."/>
            <person name="Leiva S."/>
            <person name="Huang J."/>
            <person name="Huang Y."/>
        </authorList>
    </citation>
    <scope>NUCLEOTIDE SEQUENCE [LARGE SCALE GENOMIC DNA]</scope>
    <source>
        <strain evidence="2 3">AU-G6</strain>
    </source>
</reference>
<feature type="domain" description="N-acetyltransferase" evidence="1">
    <location>
        <begin position="13"/>
        <end position="151"/>
    </location>
</feature>
<dbReference type="SUPFAM" id="SSF55729">
    <property type="entry name" value="Acyl-CoA N-acyltransferases (Nat)"/>
    <property type="match status" value="1"/>
</dbReference>
<proteinExistence type="predicted"/>
<dbReference type="InterPro" id="IPR000182">
    <property type="entry name" value="GNAT_dom"/>
</dbReference>
<dbReference type="AlphaFoldDB" id="A0A263CW95"/>
<name>A0A263CW95_9PSEU</name>
<dbReference type="EMBL" id="NKYE01000022">
    <property type="protein sequence ID" value="OZM70239.1"/>
    <property type="molecule type" value="Genomic_DNA"/>
</dbReference>
<dbReference type="InParanoid" id="A0A263CW95"/>
<evidence type="ECO:0000259" key="1">
    <source>
        <dbReference type="PROSITE" id="PS51186"/>
    </source>
</evidence>
<comment type="caution">
    <text evidence="2">The sequence shown here is derived from an EMBL/GenBank/DDBJ whole genome shotgun (WGS) entry which is preliminary data.</text>
</comment>
<dbReference type="RefSeq" id="WP_094865743.1">
    <property type="nucleotide sequence ID" value="NZ_NKYE01000022.1"/>
</dbReference>
<dbReference type="FunCoup" id="A0A263CW95">
    <property type="interactions" value="5"/>
</dbReference>
<gene>
    <name evidence="2" type="ORF">CFN78_26345</name>
</gene>
<dbReference type="OrthoDB" id="9796171at2"/>
<dbReference type="PROSITE" id="PS51186">
    <property type="entry name" value="GNAT"/>
    <property type="match status" value="1"/>
</dbReference>
<protein>
    <submittedName>
        <fullName evidence="2">GNAT family N-acetyltransferase</fullName>
    </submittedName>
</protein>
<keyword evidence="2" id="KW-0808">Transferase</keyword>
<dbReference type="Proteomes" id="UP000242444">
    <property type="component" value="Unassembled WGS sequence"/>
</dbReference>